<comment type="similarity">
    <text evidence="2">Belongs to the krueppel C2H2-type zinc-finger protein family.</text>
</comment>
<dbReference type="InterPro" id="IPR013087">
    <property type="entry name" value="Znf_C2H2_type"/>
</dbReference>
<evidence type="ECO:0000256" key="6">
    <source>
        <dbReference type="ARBA" id="ARBA00022833"/>
    </source>
</evidence>
<evidence type="ECO:0000256" key="9">
    <source>
        <dbReference type="ARBA" id="ARBA00023163"/>
    </source>
</evidence>
<sequence length="567" mass="64801">MGSYNKDVYFDDFGQICRICLLSDTSLQLIPQKLWDIFKNITDIESRKDDELPQNVCQKCVKQLEEIGAFIEKCKDHHSLLLLALQRKSEVFILADIPDDSCVSENEFDFSIQSIKTEDNSTDITNATDPIQDSTKLTCAECGSKFSHKKYLLRHITWHCKALKYSCGLCSLKCKSEKALQRHSAIHGVSKIFTCYICSEEFATGILRYEHQRTKHNVNSKNCGSKFSCSKCDRVLTSVGSLKNHMRTHTGEKPFTCKHCDKTFAYPNSLNIHIRSHTGERPFICNICKKGYKSSTSLKKHKEKAHYEINFDTDSCNENEDEKPKERNKGEKVECKVCHKMLYKHGFGTHMRAHSMAKKEFICGVCKKQFQKNSHLERHMRIHTGERPYTCPHCGKSFMQDNDLKRHVSRHTDDKKFQCQHCGKRYYSKSALGVHVAAHALVQKPPKPPCEACAPHATACRHRAVKAAKTHLCTVCGKAFTSRSSLVVHTRLHTGDAPFACPSCDKKYVTSTALKKHVIRNHTGERLHVCMICQKSYYDSFSLKRHLDRVHAILDAKSEKEEDESVN</sequence>
<dbReference type="AlphaFoldDB" id="A0A9P0DWS7"/>
<dbReference type="GO" id="GO:0005634">
    <property type="term" value="C:nucleus"/>
    <property type="evidence" value="ECO:0007669"/>
    <property type="project" value="UniProtKB-SubCell"/>
</dbReference>
<dbReference type="PROSITE" id="PS50157">
    <property type="entry name" value="ZINC_FINGER_C2H2_2"/>
    <property type="match status" value="9"/>
</dbReference>
<organism evidence="15 16">
    <name type="scientific">Phaedon cochleariae</name>
    <name type="common">Mustard beetle</name>
    <dbReference type="NCBI Taxonomy" id="80249"/>
    <lineage>
        <taxon>Eukaryota</taxon>
        <taxon>Metazoa</taxon>
        <taxon>Ecdysozoa</taxon>
        <taxon>Arthropoda</taxon>
        <taxon>Hexapoda</taxon>
        <taxon>Insecta</taxon>
        <taxon>Pterygota</taxon>
        <taxon>Neoptera</taxon>
        <taxon>Endopterygota</taxon>
        <taxon>Coleoptera</taxon>
        <taxon>Polyphaga</taxon>
        <taxon>Cucujiformia</taxon>
        <taxon>Chrysomeloidea</taxon>
        <taxon>Chrysomelidae</taxon>
        <taxon>Chrysomelinae</taxon>
        <taxon>Chrysomelini</taxon>
        <taxon>Phaedon</taxon>
    </lineage>
</organism>
<dbReference type="GO" id="GO:0000122">
    <property type="term" value="P:negative regulation of transcription by RNA polymerase II"/>
    <property type="evidence" value="ECO:0007669"/>
    <property type="project" value="UniProtKB-ARBA"/>
</dbReference>
<dbReference type="GO" id="GO:0008270">
    <property type="term" value="F:zinc ion binding"/>
    <property type="evidence" value="ECO:0007669"/>
    <property type="project" value="UniProtKB-UniRule"/>
</dbReference>
<evidence type="ECO:0000313" key="15">
    <source>
        <dbReference type="EMBL" id="CAH1173539.1"/>
    </source>
</evidence>
<keyword evidence="7" id="KW-0805">Transcription regulation</keyword>
<evidence type="ECO:0000256" key="5">
    <source>
        <dbReference type="ARBA" id="ARBA00022771"/>
    </source>
</evidence>
<dbReference type="PROSITE" id="PS00028">
    <property type="entry name" value="ZINC_FINGER_C2H2_1"/>
    <property type="match status" value="12"/>
</dbReference>
<keyword evidence="3 12" id="KW-0479">Metal-binding</keyword>
<feature type="binding site" evidence="12">
    <location>
        <position position="20"/>
    </location>
    <ligand>
        <name>Zn(2+)</name>
        <dbReference type="ChEBI" id="CHEBI:29105"/>
    </ligand>
</feature>
<feature type="domain" description="C2H2-type" evidence="13">
    <location>
        <begin position="361"/>
        <end position="388"/>
    </location>
</feature>
<evidence type="ECO:0000256" key="4">
    <source>
        <dbReference type="ARBA" id="ARBA00022737"/>
    </source>
</evidence>
<dbReference type="SUPFAM" id="SSF57716">
    <property type="entry name" value="Glucocorticoid receptor-like (DNA-binding domain)"/>
    <property type="match status" value="1"/>
</dbReference>
<accession>A0A9P0DWS7</accession>
<evidence type="ECO:0000256" key="8">
    <source>
        <dbReference type="ARBA" id="ARBA00023125"/>
    </source>
</evidence>
<feature type="domain" description="C2H2-type" evidence="13">
    <location>
        <begin position="227"/>
        <end position="254"/>
    </location>
</feature>
<evidence type="ECO:0000256" key="12">
    <source>
        <dbReference type="PROSITE-ProRule" id="PRU01263"/>
    </source>
</evidence>
<gene>
    <name evidence="15" type="ORF">PHAECO_LOCUS10138</name>
</gene>
<feature type="domain" description="C2H2-type" evidence="13">
    <location>
        <begin position="471"/>
        <end position="498"/>
    </location>
</feature>
<feature type="domain" description="C2H2-type" evidence="13">
    <location>
        <begin position="255"/>
        <end position="282"/>
    </location>
</feature>
<evidence type="ECO:0000313" key="16">
    <source>
        <dbReference type="Proteomes" id="UP001153737"/>
    </source>
</evidence>
<feature type="binding site" evidence="12">
    <location>
        <position position="60"/>
    </location>
    <ligand>
        <name>Zn(2+)</name>
        <dbReference type="ChEBI" id="CHEBI:29105"/>
    </ligand>
</feature>
<dbReference type="FunFam" id="3.30.160.60:FF:000446">
    <property type="entry name" value="Zinc finger protein"/>
    <property type="match status" value="2"/>
</dbReference>
<feature type="domain" description="C2H2-type" evidence="13">
    <location>
        <begin position="499"/>
        <end position="527"/>
    </location>
</feature>
<reference evidence="15" key="1">
    <citation type="submission" date="2022-01" db="EMBL/GenBank/DDBJ databases">
        <authorList>
            <person name="King R."/>
        </authorList>
    </citation>
    <scope>NUCLEOTIDE SEQUENCE</scope>
</reference>
<evidence type="ECO:0000259" key="14">
    <source>
        <dbReference type="PROSITE" id="PS51915"/>
    </source>
</evidence>
<keyword evidence="16" id="KW-1185">Reference proteome</keyword>
<keyword evidence="10" id="KW-0539">Nucleus</keyword>
<evidence type="ECO:0000259" key="13">
    <source>
        <dbReference type="PROSITE" id="PS50157"/>
    </source>
</evidence>
<evidence type="ECO:0000256" key="7">
    <source>
        <dbReference type="ARBA" id="ARBA00023015"/>
    </source>
</evidence>
<dbReference type="Gene3D" id="3.40.1800.20">
    <property type="match status" value="1"/>
</dbReference>
<dbReference type="FunFam" id="3.30.160.60:FF:002005">
    <property type="entry name" value="Zinc finger protein 200"/>
    <property type="match status" value="1"/>
</dbReference>
<keyword evidence="4" id="KW-0677">Repeat</keyword>
<dbReference type="OrthoDB" id="272703at2759"/>
<dbReference type="InterPro" id="IPR036236">
    <property type="entry name" value="Znf_C2H2_sf"/>
</dbReference>
<protein>
    <recommendedName>
        <fullName evidence="17">Zinc finger protein</fullName>
    </recommendedName>
</protein>
<keyword evidence="6 12" id="KW-0862">Zinc</keyword>
<comment type="subcellular location">
    <subcellularLocation>
        <location evidence="1">Nucleus</location>
    </subcellularLocation>
</comment>
<dbReference type="Pfam" id="PF00096">
    <property type="entry name" value="zf-C2H2"/>
    <property type="match status" value="9"/>
</dbReference>
<feature type="binding site" evidence="12">
    <location>
        <position position="57"/>
    </location>
    <ligand>
        <name>Zn(2+)</name>
        <dbReference type="ChEBI" id="CHEBI:29105"/>
    </ligand>
</feature>
<name>A0A9P0DWS7_PHACE</name>
<dbReference type="Proteomes" id="UP001153737">
    <property type="component" value="Chromosome 6"/>
</dbReference>
<dbReference type="GO" id="GO:0003677">
    <property type="term" value="F:DNA binding"/>
    <property type="evidence" value="ECO:0007669"/>
    <property type="project" value="UniProtKB-KW"/>
</dbReference>
<keyword evidence="5 11" id="KW-0863">Zinc-finger</keyword>
<keyword evidence="9" id="KW-0804">Transcription</keyword>
<dbReference type="SUPFAM" id="SSF57667">
    <property type="entry name" value="beta-beta-alpha zinc fingers"/>
    <property type="match status" value="7"/>
</dbReference>
<feature type="domain" description="C2H2-type" evidence="13">
    <location>
        <begin position="137"/>
        <end position="159"/>
    </location>
</feature>
<reference evidence="15" key="2">
    <citation type="submission" date="2022-10" db="EMBL/GenBank/DDBJ databases">
        <authorList>
            <consortium name="ENA_rothamsted_submissions"/>
            <consortium name="culmorum"/>
            <person name="King R."/>
        </authorList>
    </citation>
    <scope>NUCLEOTIDE SEQUENCE</scope>
</reference>
<dbReference type="PANTHER" id="PTHR24379:SF121">
    <property type="entry name" value="C2H2-TYPE DOMAIN-CONTAINING PROTEIN"/>
    <property type="match status" value="1"/>
</dbReference>
<feature type="domain" description="C2H2-type" evidence="13">
    <location>
        <begin position="417"/>
        <end position="444"/>
    </location>
</feature>
<dbReference type="FunFam" id="3.30.160.60:FF:001465">
    <property type="entry name" value="Zinc finger protein 560"/>
    <property type="match status" value="1"/>
</dbReference>
<feature type="domain" description="C2H2-type" evidence="13">
    <location>
        <begin position="389"/>
        <end position="416"/>
    </location>
</feature>
<dbReference type="Gene3D" id="3.30.160.60">
    <property type="entry name" value="Classic Zinc Finger"/>
    <property type="match status" value="10"/>
</dbReference>
<keyword evidence="8" id="KW-0238">DNA-binding</keyword>
<dbReference type="SMART" id="SM00868">
    <property type="entry name" value="zf-AD"/>
    <property type="match status" value="1"/>
</dbReference>
<dbReference type="PROSITE" id="PS51915">
    <property type="entry name" value="ZAD"/>
    <property type="match status" value="1"/>
</dbReference>
<dbReference type="Pfam" id="PF13912">
    <property type="entry name" value="zf-C2H2_6"/>
    <property type="match status" value="1"/>
</dbReference>
<feature type="binding site" evidence="12">
    <location>
        <position position="17"/>
    </location>
    <ligand>
        <name>Zn(2+)</name>
        <dbReference type="ChEBI" id="CHEBI:29105"/>
    </ligand>
</feature>
<feature type="domain" description="ZAD" evidence="14">
    <location>
        <begin position="15"/>
        <end position="84"/>
    </location>
</feature>
<dbReference type="InterPro" id="IPR012934">
    <property type="entry name" value="Znf_AD"/>
</dbReference>
<feature type="domain" description="C2H2-type" evidence="13">
    <location>
        <begin position="283"/>
        <end position="306"/>
    </location>
</feature>
<dbReference type="FunFam" id="3.30.160.60:FF:000193">
    <property type="entry name" value="Zinc finger protein 300"/>
    <property type="match status" value="1"/>
</dbReference>
<evidence type="ECO:0000256" key="1">
    <source>
        <dbReference type="ARBA" id="ARBA00004123"/>
    </source>
</evidence>
<dbReference type="PANTHER" id="PTHR24379">
    <property type="entry name" value="KRAB AND ZINC FINGER DOMAIN-CONTAINING"/>
    <property type="match status" value="1"/>
</dbReference>
<dbReference type="FunFam" id="3.30.160.60:FF:000744">
    <property type="entry name" value="zinc finger E-box-binding homeobox 1"/>
    <property type="match status" value="1"/>
</dbReference>
<dbReference type="EMBL" id="OU896712">
    <property type="protein sequence ID" value="CAH1173539.1"/>
    <property type="molecule type" value="Genomic_DNA"/>
</dbReference>
<evidence type="ECO:0000256" key="3">
    <source>
        <dbReference type="ARBA" id="ARBA00022723"/>
    </source>
</evidence>
<evidence type="ECO:0000256" key="2">
    <source>
        <dbReference type="ARBA" id="ARBA00006991"/>
    </source>
</evidence>
<evidence type="ECO:0000256" key="11">
    <source>
        <dbReference type="PROSITE-ProRule" id="PRU00042"/>
    </source>
</evidence>
<dbReference type="SMART" id="SM00355">
    <property type="entry name" value="ZnF_C2H2"/>
    <property type="match status" value="13"/>
</dbReference>
<proteinExistence type="inferred from homology"/>
<evidence type="ECO:0000256" key="10">
    <source>
        <dbReference type="ARBA" id="ARBA00023242"/>
    </source>
</evidence>
<evidence type="ECO:0008006" key="17">
    <source>
        <dbReference type="Google" id="ProtNLM"/>
    </source>
</evidence>
<dbReference type="Pfam" id="PF07776">
    <property type="entry name" value="zf-AD"/>
    <property type="match status" value="1"/>
</dbReference>